<dbReference type="OrthoDB" id="9807209at2"/>
<keyword evidence="1" id="KW-0808">Transferase</keyword>
<dbReference type="SUPFAM" id="SSF53756">
    <property type="entry name" value="UDP-Glycosyltransferase/glycogen phosphorylase"/>
    <property type="match status" value="1"/>
</dbReference>
<dbReference type="STRING" id="684065.SAMN05421738_10822"/>
<dbReference type="AlphaFoldDB" id="A0A1I4X1T0"/>
<protein>
    <submittedName>
        <fullName evidence="1">Glycosyltransferase involved in cell wall bisynthesis</fullName>
    </submittedName>
</protein>
<evidence type="ECO:0000313" key="2">
    <source>
        <dbReference type="Proteomes" id="UP000199149"/>
    </source>
</evidence>
<sequence>MKKLLIIGQVWPEPTSSAAGTRMIQLVDCFLKANFEITFACAASKSDFSFDLKSKAVNEVEIKLNDESFNDFVRDLNPEIVLFDRFMIEEQYSWRVTNECPNAMKILDTEDLHFLRNARQNASKKGIEFTNDLLFSDLAKREIAAILRCDLSLIISKQEIEILQNQFKIDESLLYYLPFLEESITKEKVDNWANFESREHFMFIGNFIHEPNFNCVQTLKTEIWPILKKKLPKAELHIYGAYPTQKVIQLNNPKERFFIKGRADDAQKTMSNYKVLLAPIQFGAGVKGKFVDAMQTGTPNVTTSVGAEAMQENLDWNGFIVDDVDAFVDKAVVLYTNEIEWKKAQQNGIKLLNENYNSVLFENDFLNKIELVFKDLNNHRNHNFIGQILQHHSNQSTKYMSLWIEQKNKSLPV</sequence>
<dbReference type="GO" id="GO:0016740">
    <property type="term" value="F:transferase activity"/>
    <property type="evidence" value="ECO:0007669"/>
    <property type="project" value="UniProtKB-KW"/>
</dbReference>
<dbReference type="EMBL" id="FOUZ01000008">
    <property type="protein sequence ID" value="SFN19615.1"/>
    <property type="molecule type" value="Genomic_DNA"/>
</dbReference>
<organism evidence="1 2">
    <name type="scientific">Algoriella xinjiangensis</name>
    <dbReference type="NCBI Taxonomy" id="684065"/>
    <lineage>
        <taxon>Bacteria</taxon>
        <taxon>Pseudomonadati</taxon>
        <taxon>Bacteroidota</taxon>
        <taxon>Flavobacteriia</taxon>
        <taxon>Flavobacteriales</taxon>
        <taxon>Weeksellaceae</taxon>
        <taxon>Algoriella</taxon>
    </lineage>
</organism>
<keyword evidence="2" id="KW-1185">Reference proteome</keyword>
<name>A0A1I4X1T0_9FLAO</name>
<reference evidence="2" key="1">
    <citation type="submission" date="2016-10" db="EMBL/GenBank/DDBJ databases">
        <authorList>
            <person name="Varghese N."/>
            <person name="Submissions S."/>
        </authorList>
    </citation>
    <scope>NUCLEOTIDE SEQUENCE [LARGE SCALE GENOMIC DNA]</scope>
    <source>
        <strain evidence="2">XJ109</strain>
    </source>
</reference>
<accession>A0A1I4X1T0</accession>
<proteinExistence type="predicted"/>
<gene>
    <name evidence="1" type="ORF">SAMN05421738_10822</name>
</gene>
<evidence type="ECO:0000313" key="1">
    <source>
        <dbReference type="EMBL" id="SFN19615.1"/>
    </source>
</evidence>
<dbReference type="Pfam" id="PF13692">
    <property type="entry name" value="Glyco_trans_1_4"/>
    <property type="match status" value="1"/>
</dbReference>
<dbReference type="Proteomes" id="UP000199149">
    <property type="component" value="Unassembled WGS sequence"/>
</dbReference>
<dbReference type="RefSeq" id="WP_092908276.1">
    <property type="nucleotide sequence ID" value="NZ_FOUZ01000008.1"/>
</dbReference>
<dbReference type="Gene3D" id="3.40.50.2000">
    <property type="entry name" value="Glycogen Phosphorylase B"/>
    <property type="match status" value="1"/>
</dbReference>